<proteinExistence type="inferred from homology"/>
<keyword evidence="9" id="KW-1185">Reference proteome</keyword>
<evidence type="ECO:0000313" key="8">
    <source>
        <dbReference type="EMBL" id="KRX06729.1"/>
    </source>
</evidence>
<dbReference type="InterPro" id="IPR020471">
    <property type="entry name" value="AKR"/>
</dbReference>
<dbReference type="AlphaFoldDB" id="A0A0V0QWG1"/>
<accession>A0A0V0QWG1</accession>
<dbReference type="FunFam" id="3.20.20.100:FF:000015">
    <property type="entry name" value="Oxidoreductase, aldo/keto reductase family"/>
    <property type="match status" value="1"/>
</dbReference>
<comment type="similarity">
    <text evidence="1">Belongs to the aldo/keto reductase family.</text>
</comment>
<dbReference type="SUPFAM" id="SSF51430">
    <property type="entry name" value="NAD(P)-linked oxidoreductase"/>
    <property type="match status" value="1"/>
</dbReference>
<evidence type="ECO:0000313" key="9">
    <source>
        <dbReference type="Proteomes" id="UP000054937"/>
    </source>
</evidence>
<feature type="binding site" evidence="5">
    <location>
        <position position="123"/>
    </location>
    <ligand>
        <name>substrate</name>
    </ligand>
</feature>
<evidence type="ECO:0000256" key="3">
    <source>
        <dbReference type="ARBA" id="ARBA00023002"/>
    </source>
</evidence>
<feature type="site" description="Lowers pKa of active site Tyr" evidence="6">
    <location>
        <position position="90"/>
    </location>
</feature>
<dbReference type="PRINTS" id="PR00069">
    <property type="entry name" value="ALDKETRDTASE"/>
</dbReference>
<dbReference type="PROSITE" id="PS00062">
    <property type="entry name" value="ALDOKETO_REDUCTASE_2"/>
    <property type="match status" value="1"/>
</dbReference>
<dbReference type="PANTHER" id="PTHR43827">
    <property type="entry name" value="2,5-DIKETO-D-GLUCONIC ACID REDUCTASE"/>
    <property type="match status" value="1"/>
</dbReference>
<dbReference type="OrthoDB" id="416253at2759"/>
<dbReference type="Proteomes" id="UP000054937">
    <property type="component" value="Unassembled WGS sequence"/>
</dbReference>
<feature type="domain" description="NADP-dependent oxidoreductase" evidence="7">
    <location>
        <begin position="25"/>
        <end position="285"/>
    </location>
</feature>
<protein>
    <submittedName>
        <fullName evidence="8">NADP-dependent oxidoreductase domain</fullName>
    </submittedName>
</protein>
<evidence type="ECO:0000256" key="4">
    <source>
        <dbReference type="PIRSR" id="PIRSR000097-1"/>
    </source>
</evidence>
<dbReference type="EMBL" id="LDAU01000092">
    <property type="protein sequence ID" value="KRX06729.1"/>
    <property type="molecule type" value="Genomic_DNA"/>
</dbReference>
<dbReference type="GO" id="GO:0016616">
    <property type="term" value="F:oxidoreductase activity, acting on the CH-OH group of donors, NAD or NADP as acceptor"/>
    <property type="evidence" value="ECO:0007669"/>
    <property type="project" value="UniProtKB-ARBA"/>
</dbReference>
<dbReference type="OMA" id="YCLQKNW"/>
<dbReference type="Pfam" id="PF00248">
    <property type="entry name" value="Aldo_ket_red"/>
    <property type="match status" value="1"/>
</dbReference>
<comment type="caution">
    <text evidence="8">The sequence shown here is derived from an EMBL/GenBank/DDBJ whole genome shotgun (WGS) entry which is preliminary data.</text>
</comment>
<evidence type="ECO:0000256" key="5">
    <source>
        <dbReference type="PIRSR" id="PIRSR000097-2"/>
    </source>
</evidence>
<name>A0A0V0QWG1_PSEPJ</name>
<dbReference type="PIRSF" id="PIRSF000097">
    <property type="entry name" value="AKR"/>
    <property type="match status" value="1"/>
</dbReference>
<dbReference type="PANTHER" id="PTHR43827:SF3">
    <property type="entry name" value="NADP-DEPENDENT OXIDOREDUCTASE DOMAIN-CONTAINING PROTEIN"/>
    <property type="match status" value="1"/>
</dbReference>
<feature type="active site" description="Proton donor" evidence="4">
    <location>
        <position position="58"/>
    </location>
</feature>
<dbReference type="InterPro" id="IPR023210">
    <property type="entry name" value="NADP_OxRdtase_dom"/>
</dbReference>
<evidence type="ECO:0000256" key="2">
    <source>
        <dbReference type="ARBA" id="ARBA00022857"/>
    </source>
</evidence>
<dbReference type="InterPro" id="IPR036812">
    <property type="entry name" value="NAD(P)_OxRdtase_dom_sf"/>
</dbReference>
<organism evidence="8 9">
    <name type="scientific">Pseudocohnilembus persalinus</name>
    <name type="common">Ciliate</name>
    <dbReference type="NCBI Taxonomy" id="266149"/>
    <lineage>
        <taxon>Eukaryota</taxon>
        <taxon>Sar</taxon>
        <taxon>Alveolata</taxon>
        <taxon>Ciliophora</taxon>
        <taxon>Intramacronucleata</taxon>
        <taxon>Oligohymenophorea</taxon>
        <taxon>Scuticociliatia</taxon>
        <taxon>Philasterida</taxon>
        <taxon>Pseudocohnilembidae</taxon>
        <taxon>Pseudocohnilembus</taxon>
    </lineage>
</organism>
<keyword evidence="3" id="KW-0560">Oxidoreductase</keyword>
<dbReference type="Gene3D" id="3.20.20.100">
    <property type="entry name" value="NADP-dependent oxidoreductase domain"/>
    <property type="match status" value="1"/>
</dbReference>
<sequence length="299" mass="35054">MEQNNSNQFQFPMIQLKNGTKIPQIGFGTYQLKEPDCYNSVLYALQIGYRHIDTASIYKNEKYIGQAIKDFLQQNKDKGIKRNDLFIVSKINPSEQGYEKTIQAVQDIISRLQLEYIDLILIHWPGVKKFDPSSPDQKEIRQGSWKALNELKKQNLVKNIGVSNFLQRHLESLEELNLEIPAINQFELHPLLLNQQLVDYCNKKQIQVEAYSSLARQDEKLYKNELMIEISQKYKKSISQICLKWSIQKGNVVIPKSKTQKYIAQNLDIFNFQISEEDMQKINKMDLNFHTCWNPETVY</sequence>
<evidence type="ECO:0000259" key="7">
    <source>
        <dbReference type="Pfam" id="PF00248"/>
    </source>
</evidence>
<evidence type="ECO:0000256" key="1">
    <source>
        <dbReference type="ARBA" id="ARBA00007905"/>
    </source>
</evidence>
<gene>
    <name evidence="8" type="ORF">PPERSA_09131</name>
</gene>
<dbReference type="PROSITE" id="PS00798">
    <property type="entry name" value="ALDOKETO_REDUCTASE_1"/>
    <property type="match status" value="1"/>
</dbReference>
<dbReference type="InterPro" id="IPR018170">
    <property type="entry name" value="Aldo/ket_reductase_CS"/>
</dbReference>
<dbReference type="InParanoid" id="A0A0V0QWG1"/>
<reference evidence="8 9" key="1">
    <citation type="journal article" date="2015" name="Sci. Rep.">
        <title>Genome of the facultative scuticociliatosis pathogen Pseudocohnilembus persalinus provides insight into its virulence through horizontal gene transfer.</title>
        <authorList>
            <person name="Xiong J."/>
            <person name="Wang G."/>
            <person name="Cheng J."/>
            <person name="Tian M."/>
            <person name="Pan X."/>
            <person name="Warren A."/>
            <person name="Jiang C."/>
            <person name="Yuan D."/>
            <person name="Miao W."/>
        </authorList>
    </citation>
    <scope>NUCLEOTIDE SEQUENCE [LARGE SCALE GENOMIC DNA]</scope>
    <source>
        <strain evidence="8">36N120E</strain>
    </source>
</reference>
<keyword evidence="2" id="KW-0521">NADP</keyword>
<evidence type="ECO:0000256" key="6">
    <source>
        <dbReference type="PIRSR" id="PIRSR000097-3"/>
    </source>
</evidence>